<proteinExistence type="predicted"/>
<accession>A0A6A4SR45</accession>
<feature type="region of interest" description="Disordered" evidence="1">
    <location>
        <begin position="1"/>
        <end position="54"/>
    </location>
</feature>
<comment type="caution">
    <text evidence="2">The sequence shown here is derived from an EMBL/GenBank/DDBJ whole genome shotgun (WGS) entry which is preliminary data.</text>
</comment>
<name>A0A6A4SR45_SCOMX</name>
<gene>
    <name evidence="2" type="ORF">F2P81_014436</name>
</gene>
<feature type="compositionally biased region" description="Polar residues" evidence="1">
    <location>
        <begin position="1"/>
        <end position="11"/>
    </location>
</feature>
<evidence type="ECO:0000313" key="2">
    <source>
        <dbReference type="EMBL" id="KAF0034370.1"/>
    </source>
</evidence>
<sequence length="119" mass="13516">MQIQPPTTRLNSMPPMRETRRVNGRPGDRKKSNLPVNHSQQISPTGSTHNSKQSVTLPYFPSPWLSWVGPGAKDLWTNPNILWGRKEQSELALFCRPALDYGRRIQRGRCNSGFLMSAE</sequence>
<feature type="compositionally biased region" description="Polar residues" evidence="1">
    <location>
        <begin position="34"/>
        <end position="54"/>
    </location>
</feature>
<dbReference type="AlphaFoldDB" id="A0A6A4SR45"/>
<organism evidence="2 3">
    <name type="scientific">Scophthalmus maximus</name>
    <name type="common">Turbot</name>
    <name type="synonym">Psetta maxima</name>
    <dbReference type="NCBI Taxonomy" id="52904"/>
    <lineage>
        <taxon>Eukaryota</taxon>
        <taxon>Metazoa</taxon>
        <taxon>Chordata</taxon>
        <taxon>Craniata</taxon>
        <taxon>Vertebrata</taxon>
        <taxon>Euteleostomi</taxon>
        <taxon>Actinopterygii</taxon>
        <taxon>Neopterygii</taxon>
        <taxon>Teleostei</taxon>
        <taxon>Neoteleostei</taxon>
        <taxon>Acanthomorphata</taxon>
        <taxon>Carangaria</taxon>
        <taxon>Pleuronectiformes</taxon>
        <taxon>Pleuronectoidei</taxon>
        <taxon>Scophthalmidae</taxon>
        <taxon>Scophthalmus</taxon>
    </lineage>
</organism>
<evidence type="ECO:0000313" key="3">
    <source>
        <dbReference type="Proteomes" id="UP000438429"/>
    </source>
</evidence>
<evidence type="ECO:0000256" key="1">
    <source>
        <dbReference type="SAM" id="MobiDB-lite"/>
    </source>
</evidence>
<dbReference type="Proteomes" id="UP000438429">
    <property type="component" value="Unassembled WGS sequence"/>
</dbReference>
<feature type="compositionally biased region" description="Basic and acidic residues" evidence="1">
    <location>
        <begin position="17"/>
        <end position="31"/>
    </location>
</feature>
<dbReference type="EMBL" id="VEVO01000012">
    <property type="protein sequence ID" value="KAF0034370.1"/>
    <property type="molecule type" value="Genomic_DNA"/>
</dbReference>
<reference evidence="2 3" key="1">
    <citation type="submission" date="2019-06" db="EMBL/GenBank/DDBJ databases">
        <title>Draft genomes of female and male turbot (Scophthalmus maximus).</title>
        <authorList>
            <person name="Xu H."/>
            <person name="Xu X.-W."/>
            <person name="Shao C."/>
            <person name="Chen S."/>
        </authorList>
    </citation>
    <scope>NUCLEOTIDE SEQUENCE [LARGE SCALE GENOMIC DNA]</scope>
    <source>
        <strain evidence="2">Ysfricsl-2016a</strain>
        <tissue evidence="2">Blood</tissue>
    </source>
</reference>
<protein>
    <submittedName>
        <fullName evidence="2">Uncharacterized protein</fullName>
    </submittedName>
</protein>